<keyword evidence="1" id="KW-0812">Transmembrane</keyword>
<proteinExistence type="predicted"/>
<evidence type="ECO:0008006" key="4">
    <source>
        <dbReference type="Google" id="ProtNLM"/>
    </source>
</evidence>
<evidence type="ECO:0000313" key="2">
    <source>
        <dbReference type="EMBL" id="MFC3153276.1"/>
    </source>
</evidence>
<keyword evidence="1" id="KW-1133">Transmembrane helix</keyword>
<feature type="transmembrane region" description="Helical" evidence="1">
    <location>
        <begin position="101"/>
        <end position="120"/>
    </location>
</feature>
<accession>A0ABV7HKV3</accession>
<sequence>MALSDHTSEQLNKLMHSGELSSHQKEEEIEVLISRGDFQQSEASASKPERSKKGFIASMGRFPLGRVIVLFFILPFLLLLVEAKIFFAEKIPLDGVVATSLMTFMAVYTTVGAVIVYSTLQRFKHIKMHPRRSIAIFQMYSIVFLMVAASWMLLIER</sequence>
<gene>
    <name evidence="2" type="ORF">ACFOEK_19710</name>
</gene>
<feature type="transmembrane region" description="Helical" evidence="1">
    <location>
        <begin position="62"/>
        <end position="81"/>
    </location>
</feature>
<evidence type="ECO:0000256" key="1">
    <source>
        <dbReference type="SAM" id="Phobius"/>
    </source>
</evidence>
<reference evidence="3" key="1">
    <citation type="journal article" date="2019" name="Int. J. Syst. Evol. Microbiol.">
        <title>The Global Catalogue of Microorganisms (GCM) 10K type strain sequencing project: providing services to taxonomists for standard genome sequencing and annotation.</title>
        <authorList>
            <consortium name="The Broad Institute Genomics Platform"/>
            <consortium name="The Broad Institute Genome Sequencing Center for Infectious Disease"/>
            <person name="Wu L."/>
            <person name="Ma J."/>
        </authorList>
    </citation>
    <scope>NUCLEOTIDE SEQUENCE [LARGE SCALE GENOMIC DNA]</scope>
    <source>
        <strain evidence="3">KCTC 52438</strain>
    </source>
</reference>
<keyword evidence="3" id="KW-1185">Reference proteome</keyword>
<keyword evidence="1" id="KW-0472">Membrane</keyword>
<dbReference type="RefSeq" id="WP_386723200.1">
    <property type="nucleotide sequence ID" value="NZ_JBHRSZ010000009.1"/>
</dbReference>
<name>A0ABV7HKV3_9GAMM</name>
<evidence type="ECO:0000313" key="3">
    <source>
        <dbReference type="Proteomes" id="UP001595476"/>
    </source>
</evidence>
<dbReference type="Proteomes" id="UP001595476">
    <property type="component" value="Unassembled WGS sequence"/>
</dbReference>
<protein>
    <recommendedName>
        <fullName evidence="4">DUF2157 domain-containing protein</fullName>
    </recommendedName>
</protein>
<feature type="transmembrane region" description="Helical" evidence="1">
    <location>
        <begin position="132"/>
        <end position="154"/>
    </location>
</feature>
<comment type="caution">
    <text evidence="2">The sequence shown here is derived from an EMBL/GenBank/DDBJ whole genome shotgun (WGS) entry which is preliminary data.</text>
</comment>
<dbReference type="EMBL" id="JBHRSZ010000009">
    <property type="protein sequence ID" value="MFC3153276.1"/>
    <property type="molecule type" value="Genomic_DNA"/>
</dbReference>
<organism evidence="2 3">
    <name type="scientific">Litoribrevibacter euphylliae</name>
    <dbReference type="NCBI Taxonomy" id="1834034"/>
    <lineage>
        <taxon>Bacteria</taxon>
        <taxon>Pseudomonadati</taxon>
        <taxon>Pseudomonadota</taxon>
        <taxon>Gammaproteobacteria</taxon>
        <taxon>Oceanospirillales</taxon>
        <taxon>Oceanospirillaceae</taxon>
        <taxon>Litoribrevibacter</taxon>
    </lineage>
</organism>